<keyword evidence="1" id="KW-0732">Signal</keyword>
<comment type="caution">
    <text evidence="2">The sequence shown here is derived from an EMBL/GenBank/DDBJ whole genome shotgun (WGS) entry which is preliminary data.</text>
</comment>
<evidence type="ECO:0000256" key="1">
    <source>
        <dbReference type="SAM" id="SignalP"/>
    </source>
</evidence>
<feature type="chain" id="PRO_5021410513" evidence="1">
    <location>
        <begin position="19"/>
        <end position="194"/>
    </location>
</feature>
<organism evidence="2 3">
    <name type="scientific">Hymenobacter aquaticus</name>
    <dbReference type="NCBI Taxonomy" id="1867101"/>
    <lineage>
        <taxon>Bacteria</taxon>
        <taxon>Pseudomonadati</taxon>
        <taxon>Bacteroidota</taxon>
        <taxon>Cytophagia</taxon>
        <taxon>Cytophagales</taxon>
        <taxon>Hymenobacteraceae</taxon>
        <taxon>Hymenobacter</taxon>
    </lineage>
</organism>
<evidence type="ECO:0000313" key="2">
    <source>
        <dbReference type="EMBL" id="TGE21571.1"/>
    </source>
</evidence>
<feature type="signal peptide" evidence="1">
    <location>
        <begin position="1"/>
        <end position="18"/>
    </location>
</feature>
<name>A0A4Z0PXA9_9BACT</name>
<dbReference type="RefSeq" id="WP_167856911.1">
    <property type="nucleotide sequence ID" value="NZ_SRLC01000002.1"/>
</dbReference>
<proteinExistence type="predicted"/>
<dbReference type="EMBL" id="SRLC01000002">
    <property type="protein sequence ID" value="TGE21571.1"/>
    <property type="molecule type" value="Genomic_DNA"/>
</dbReference>
<dbReference type="Proteomes" id="UP000297549">
    <property type="component" value="Unassembled WGS sequence"/>
</dbReference>
<gene>
    <name evidence="2" type="ORF">E5K00_14925</name>
</gene>
<reference evidence="2 3" key="1">
    <citation type="submission" date="2019-04" db="EMBL/GenBank/DDBJ databases">
        <authorList>
            <person name="Feng G."/>
            <person name="Zhang J."/>
            <person name="Zhu H."/>
        </authorList>
    </citation>
    <scope>NUCLEOTIDE SEQUENCE [LARGE SCALE GENOMIC DNA]</scope>
    <source>
        <strain evidence="2 3">JCM 31653</strain>
    </source>
</reference>
<sequence length="194" mass="21029">MRLFCLLLLSLLTKVAQAQHDVILRMDAREQKARVLTIRPDNIIYLPQDTATTDTLRVASAQVFMIRYANGAKELIQHVPLVKPGLTAVEARQRGMQDARRNFMAPGAFWGTYGTTIAYPPIGLITGGVLAASAPSTNNIIASDVALLKNPEYVRAYQQQAKRQKLGKAAAGFGAGVGTWLVVAAVLVSASTHW</sequence>
<evidence type="ECO:0000313" key="3">
    <source>
        <dbReference type="Proteomes" id="UP000297549"/>
    </source>
</evidence>
<dbReference type="AlphaFoldDB" id="A0A4Z0PXA9"/>
<keyword evidence="3" id="KW-1185">Reference proteome</keyword>
<protein>
    <submittedName>
        <fullName evidence="2">Uncharacterized protein</fullName>
    </submittedName>
</protein>
<accession>A0A4Z0PXA9</accession>